<evidence type="ECO:0000256" key="5">
    <source>
        <dbReference type="SAM" id="Phobius"/>
    </source>
</evidence>
<evidence type="ECO:0000256" key="3">
    <source>
        <dbReference type="ARBA" id="ARBA00022989"/>
    </source>
</evidence>
<evidence type="ECO:0000256" key="4">
    <source>
        <dbReference type="ARBA" id="ARBA00023136"/>
    </source>
</evidence>
<dbReference type="PANTHER" id="PTHR48022">
    <property type="entry name" value="PLASTIDIC GLUCOSE TRANSPORTER 4"/>
    <property type="match status" value="1"/>
</dbReference>
<dbReference type="SUPFAM" id="SSF103473">
    <property type="entry name" value="MFS general substrate transporter"/>
    <property type="match status" value="1"/>
</dbReference>
<dbReference type="GO" id="GO:0016020">
    <property type="term" value="C:membrane"/>
    <property type="evidence" value="ECO:0007669"/>
    <property type="project" value="UniProtKB-SubCell"/>
</dbReference>
<feature type="transmembrane region" description="Helical" evidence="5">
    <location>
        <begin position="144"/>
        <end position="170"/>
    </location>
</feature>
<dbReference type="Gene3D" id="1.20.1250.20">
    <property type="entry name" value="MFS general substrate transporter like domains"/>
    <property type="match status" value="1"/>
</dbReference>
<keyword evidence="7" id="KW-1185">Reference proteome</keyword>
<dbReference type="InParanoid" id="K1W832"/>
<feature type="transmembrane region" description="Helical" evidence="5">
    <location>
        <begin position="182"/>
        <end position="203"/>
    </location>
</feature>
<keyword evidence="3 5" id="KW-1133">Transmembrane helix</keyword>
<dbReference type="STRING" id="1220162.K1W832"/>
<dbReference type="GO" id="GO:0005351">
    <property type="term" value="F:carbohydrate:proton symporter activity"/>
    <property type="evidence" value="ECO:0007669"/>
    <property type="project" value="TreeGrafter"/>
</dbReference>
<comment type="subcellular location">
    <subcellularLocation>
        <location evidence="1">Membrane</location>
        <topology evidence="1">Multi-pass membrane protein</topology>
    </subcellularLocation>
</comment>
<organism evidence="6 7">
    <name type="scientific">Trichosporon asahii var. asahii (strain CBS 8904)</name>
    <name type="common">Yeast</name>
    <dbReference type="NCBI Taxonomy" id="1220162"/>
    <lineage>
        <taxon>Eukaryota</taxon>
        <taxon>Fungi</taxon>
        <taxon>Dikarya</taxon>
        <taxon>Basidiomycota</taxon>
        <taxon>Agaricomycotina</taxon>
        <taxon>Tremellomycetes</taxon>
        <taxon>Trichosporonales</taxon>
        <taxon>Trichosporonaceae</taxon>
        <taxon>Trichosporon</taxon>
    </lineage>
</organism>
<protein>
    <submittedName>
        <fullName evidence="6">Hexose transport-related protein</fullName>
    </submittedName>
</protein>
<evidence type="ECO:0000313" key="6">
    <source>
        <dbReference type="EMBL" id="EKD05023.1"/>
    </source>
</evidence>
<dbReference type="InterPro" id="IPR050360">
    <property type="entry name" value="MFS_Sugar_Transporters"/>
</dbReference>
<feature type="transmembrane region" description="Helical" evidence="5">
    <location>
        <begin position="105"/>
        <end position="124"/>
    </location>
</feature>
<evidence type="ECO:0000256" key="1">
    <source>
        <dbReference type="ARBA" id="ARBA00004141"/>
    </source>
</evidence>
<dbReference type="InterPro" id="IPR036259">
    <property type="entry name" value="MFS_trans_sf"/>
</dbReference>
<accession>K1W832</accession>
<dbReference type="InterPro" id="IPR005828">
    <property type="entry name" value="MFS_sugar_transport-like"/>
</dbReference>
<sequence length="262" mass="28569">MTGFKIVEDRPTPRKVYNLRIYLLAAICGTFNKPLKKKDSLAGAGAVTFGYDGAFEAMGIDKMTPAQQTANPSNLTSAFTGAAFFGAVAAWPIMEAWGRKRPMQVAAFLFNLGALLMTVTTHSLEMIYAGRVITGFSVGILTAVIPTFLGTLTGLFEIGSLCGFWINYGISQHQDPTKNKSWRIAMAVQFVPGGILAVGSVVLKESPGWLLRKGREEQALRVLSYIRNLPSDAQYIQEEIALLRTVIEEERTIAGDQNGVWA</sequence>
<keyword evidence="2 5" id="KW-0812">Transmembrane</keyword>
<evidence type="ECO:0000313" key="7">
    <source>
        <dbReference type="Proteomes" id="UP000006757"/>
    </source>
</evidence>
<comment type="caution">
    <text evidence="6">The sequence shown here is derived from an EMBL/GenBank/DDBJ whole genome shotgun (WGS) entry which is preliminary data.</text>
</comment>
<proteinExistence type="predicted"/>
<evidence type="ECO:0000256" key="2">
    <source>
        <dbReference type="ARBA" id="ARBA00022692"/>
    </source>
</evidence>
<dbReference type="Pfam" id="PF00083">
    <property type="entry name" value="Sugar_tr"/>
    <property type="match status" value="1"/>
</dbReference>
<gene>
    <name evidence="6" type="ORF">A1Q2_00672</name>
</gene>
<dbReference type="PANTHER" id="PTHR48022:SF60">
    <property type="entry name" value="MAJOR FACILITATOR SUPERFAMILY (MFS) PROFILE DOMAIN-CONTAINING PROTEIN"/>
    <property type="match status" value="1"/>
</dbReference>
<name>K1W832_TRIAC</name>
<dbReference type="eggNOG" id="KOG0254">
    <property type="taxonomic scope" value="Eukaryota"/>
</dbReference>
<dbReference type="HOGENOM" id="CLU_001265_30_2_1"/>
<feature type="transmembrane region" description="Helical" evidence="5">
    <location>
        <begin position="75"/>
        <end position="93"/>
    </location>
</feature>
<dbReference type="OrthoDB" id="508119at2759"/>
<dbReference type="OMA" id="HITRCIA"/>
<keyword evidence="4 5" id="KW-0472">Membrane</keyword>
<dbReference type="AlphaFoldDB" id="K1W832"/>
<dbReference type="EMBL" id="AMBO01000159">
    <property type="protein sequence ID" value="EKD05023.1"/>
    <property type="molecule type" value="Genomic_DNA"/>
</dbReference>
<reference evidence="6 7" key="1">
    <citation type="journal article" date="2012" name="Eukaryot. Cell">
        <title>Genome sequence of the Trichosporon asahii environmental strain CBS 8904.</title>
        <authorList>
            <person name="Yang R.Y."/>
            <person name="Li H.T."/>
            <person name="Zhu H."/>
            <person name="Zhou G.P."/>
            <person name="Wang M."/>
            <person name="Wang L."/>
        </authorList>
    </citation>
    <scope>NUCLEOTIDE SEQUENCE [LARGE SCALE GENOMIC DNA]</scope>
    <source>
        <strain evidence="6 7">CBS 8904</strain>
    </source>
</reference>
<dbReference type="Proteomes" id="UP000006757">
    <property type="component" value="Unassembled WGS sequence"/>
</dbReference>